<dbReference type="WBParaSite" id="SSLN_0000320401-mRNA-1">
    <property type="protein sequence ID" value="SSLN_0000320401-mRNA-1"/>
    <property type="gene ID" value="SSLN_0000320401"/>
</dbReference>
<accession>A0A183SFV6</accession>
<reference evidence="3" key="1">
    <citation type="submission" date="2016-06" db="UniProtKB">
        <authorList>
            <consortium name="WormBaseParasite"/>
        </authorList>
    </citation>
    <scope>IDENTIFICATION</scope>
</reference>
<organism evidence="3">
    <name type="scientific">Schistocephalus solidus</name>
    <name type="common">Tapeworm</name>
    <dbReference type="NCBI Taxonomy" id="70667"/>
    <lineage>
        <taxon>Eukaryota</taxon>
        <taxon>Metazoa</taxon>
        <taxon>Spiralia</taxon>
        <taxon>Lophotrochozoa</taxon>
        <taxon>Platyhelminthes</taxon>
        <taxon>Cestoda</taxon>
        <taxon>Eucestoda</taxon>
        <taxon>Diphyllobothriidea</taxon>
        <taxon>Diphyllobothriidae</taxon>
        <taxon>Schistocephalus</taxon>
    </lineage>
</organism>
<reference evidence="1 2" key="2">
    <citation type="submission" date="2018-11" db="EMBL/GenBank/DDBJ databases">
        <authorList>
            <consortium name="Pathogen Informatics"/>
        </authorList>
    </citation>
    <scope>NUCLEOTIDE SEQUENCE [LARGE SCALE GENOMIC DNA]</scope>
    <source>
        <strain evidence="1 2">NST_G2</strain>
    </source>
</reference>
<gene>
    <name evidence="1" type="ORF">SSLN_LOCUS3104</name>
</gene>
<sequence>MRASILGFFPAATPRATVTTGGLNQVRVSGVVCASTPGMSDSRTSHLPPLKKSYSGGDSNPVDIAALSEARFSEQGQLEDVGAGYTFFWSGRPRAERRDAGVAFAIRNDIVGRLPCMPQGTSRYVYPTFIHILVVSFEPNNHLPELPKVVQSMLFWDVLQNST</sequence>
<evidence type="ECO:0000313" key="3">
    <source>
        <dbReference type="WBParaSite" id="SSLN_0000320401-mRNA-1"/>
    </source>
</evidence>
<proteinExistence type="predicted"/>
<evidence type="ECO:0000313" key="1">
    <source>
        <dbReference type="EMBL" id="VDL89489.1"/>
    </source>
</evidence>
<dbReference type="EMBL" id="UYSU01032430">
    <property type="protein sequence ID" value="VDL89489.1"/>
    <property type="molecule type" value="Genomic_DNA"/>
</dbReference>
<dbReference type="OrthoDB" id="6242194at2759"/>
<evidence type="ECO:0000313" key="2">
    <source>
        <dbReference type="Proteomes" id="UP000275846"/>
    </source>
</evidence>
<keyword evidence="2" id="KW-1185">Reference proteome</keyword>
<dbReference type="Proteomes" id="UP000275846">
    <property type="component" value="Unassembled WGS sequence"/>
</dbReference>
<dbReference type="AlphaFoldDB" id="A0A183SFV6"/>
<name>A0A183SFV6_SCHSO</name>
<protein>
    <submittedName>
        <fullName evidence="1 3">Uncharacterized protein</fullName>
    </submittedName>
</protein>